<accession>A0A1S6HXT8</accession>
<dbReference type="OrthoDB" id="6270715at2"/>
<protein>
    <recommendedName>
        <fullName evidence="3">Transposase</fullName>
    </recommendedName>
</protein>
<reference evidence="1 2" key="1">
    <citation type="submission" date="2016-03" db="EMBL/GenBank/DDBJ databases">
        <title>Complete genome sequence of Shewanella psychrophila WP2, a deep sea bacterium isolated from west Pacific sediment.</title>
        <authorList>
            <person name="Xu G."/>
            <person name="Jian H."/>
        </authorList>
    </citation>
    <scope>NUCLEOTIDE SEQUENCE [LARGE SCALE GENOMIC DNA]</scope>
    <source>
        <strain evidence="1 2">WP2</strain>
    </source>
</reference>
<dbReference type="KEGG" id="spsw:Sps_05250"/>
<evidence type="ECO:0008006" key="3">
    <source>
        <dbReference type="Google" id="ProtNLM"/>
    </source>
</evidence>
<dbReference type="InterPro" id="IPR009057">
    <property type="entry name" value="Homeodomain-like_sf"/>
</dbReference>
<proteinExistence type="predicted"/>
<evidence type="ECO:0000313" key="1">
    <source>
        <dbReference type="EMBL" id="AQS40319.1"/>
    </source>
</evidence>
<dbReference type="AlphaFoldDB" id="A0A1S6HXT8"/>
<dbReference type="RefSeq" id="WP_149027364.1">
    <property type="nucleotide sequence ID" value="NZ_CP014782.1"/>
</dbReference>
<name>A0A1S6HXT8_9GAMM</name>
<dbReference type="EMBL" id="CP014782">
    <property type="protein sequence ID" value="AQS40319.1"/>
    <property type="molecule type" value="Genomic_DNA"/>
</dbReference>
<dbReference type="SUPFAM" id="SSF46689">
    <property type="entry name" value="Homeodomain-like"/>
    <property type="match status" value="1"/>
</dbReference>
<evidence type="ECO:0000313" key="2">
    <source>
        <dbReference type="Proteomes" id="UP000189545"/>
    </source>
</evidence>
<sequence>MSIKSMTPKLAQRIVNRVKTSDSLLSDVAKEFGVSTKTVYLLVRQSEQRGGRTNTLKSEINKLTQKLKQLILELKLTKH</sequence>
<organism evidence="1 2">
    <name type="scientific">Shewanella psychrophila</name>
    <dbReference type="NCBI Taxonomy" id="225848"/>
    <lineage>
        <taxon>Bacteria</taxon>
        <taxon>Pseudomonadati</taxon>
        <taxon>Pseudomonadota</taxon>
        <taxon>Gammaproteobacteria</taxon>
        <taxon>Alteromonadales</taxon>
        <taxon>Shewanellaceae</taxon>
        <taxon>Shewanella</taxon>
    </lineage>
</organism>
<dbReference type="Proteomes" id="UP000189545">
    <property type="component" value="Chromosome"/>
</dbReference>
<keyword evidence="2" id="KW-1185">Reference proteome</keyword>
<gene>
    <name evidence="1" type="ORF">Sps_05250</name>
</gene>